<comment type="cofactor">
    <cofactor evidence="1">
        <name>Cu cation</name>
        <dbReference type="ChEBI" id="CHEBI:23378"/>
    </cofactor>
</comment>
<dbReference type="FunFam" id="2.70.98.20:FF:000001">
    <property type="entry name" value="Amine oxidase"/>
    <property type="match status" value="1"/>
</dbReference>
<comment type="similarity">
    <text evidence="2 11">Belongs to the copper/topaquinone oxidase family.</text>
</comment>
<name>A0A642V2R4_9ASCO</name>
<keyword evidence="14" id="KW-1185">Reference proteome</keyword>
<evidence type="ECO:0000256" key="8">
    <source>
        <dbReference type="ARBA" id="ARBA00023157"/>
    </source>
</evidence>
<dbReference type="InterPro" id="IPR015798">
    <property type="entry name" value="Cu_amine_oxidase_C"/>
</dbReference>
<sequence length="670" mass="75854">MVHPLSQLSTSELERAVQFIKKQHPGKTLHIKSVYSEEPAKNVMIEYLQAEKAGKKPTCPDRVAHCIYYVMEEKRVSELWVNLTEDKVSKYAQLSRGVHPPLDMVEGDIAVKACMHHPQVLEAAKRCGLNDEEAKDLVGDGWIYGCDREEEVPRYVMLLVYAKNPANRHPDSNHYSIPMPFVPVYDVLEQRFDRVDWCATGGDDDDAVVRTFNYNTRPEGVKCTDHCQGNEYLPELQEKLRTDLKPYNVVQPEGPSFSVEDDNLVHWQKWRFRVGFNPREGLVIHDVDYDGRNTFYRLSMSEMAVPYGDPRPPLHRKMAFDFGDVGAGNCANELTLGCDCLGTIKYFDGNLVEPTGKVVTRKNVICMHEQDDGLLWKHTNYRTNRAAVVRRRILVIQAILTVANYEYIFNWHFDQAGGITLQIRATGIVSTQLIDEGKTSQWGNVVSPGALATSHQHIFNMRIDPAVDGHKNTVMVQETQAVPWDEKNPKGTGFKNVGKAIEKSCYLDSDIQANRYLKIVNENKLNPISGKPVGYKIIGQATPMLYAQPGSVARKRAAFATHHYWVSKYKDQELYGGGVWTNQSANEVGGVADAVARNDPVRNEDVVVWHSFGLTHHPRVEDFPVMPAEMLNIHLVPNDFFTKNPSIDVPPSTQQMNRSVDVMEKRCCNL</sequence>
<comment type="cofactor">
    <cofactor evidence="11">
        <name>Cu cation</name>
        <dbReference type="ChEBI" id="CHEBI:23378"/>
    </cofactor>
    <text evidence="11">Contains 1 topaquinone per subunit.</text>
</comment>
<dbReference type="Gene3D" id="2.70.98.20">
    <property type="entry name" value="Copper amine oxidase, catalytic domain"/>
    <property type="match status" value="1"/>
</dbReference>
<feature type="modified residue" description="2',4',5'-topaquinone" evidence="10">
    <location>
        <position position="405"/>
    </location>
</feature>
<dbReference type="SUPFAM" id="SSF54416">
    <property type="entry name" value="Amine oxidase N-terminal region"/>
    <property type="match status" value="2"/>
</dbReference>
<protein>
    <recommendedName>
        <fullName evidence="11">Amine oxidase</fullName>
        <ecNumber evidence="11">1.4.3.-</ecNumber>
    </recommendedName>
</protein>
<dbReference type="AlphaFoldDB" id="A0A642V2R4"/>
<dbReference type="PANTHER" id="PTHR10638:SF91">
    <property type="entry name" value="AMINE OXIDASE"/>
    <property type="match status" value="1"/>
</dbReference>
<evidence type="ECO:0000256" key="4">
    <source>
        <dbReference type="ARBA" id="ARBA00022723"/>
    </source>
</evidence>
<dbReference type="VEuPathDB" id="FungiDB:TRICI_003849"/>
<dbReference type="PANTHER" id="PTHR10638">
    <property type="entry name" value="COPPER AMINE OXIDASE"/>
    <property type="match status" value="1"/>
</dbReference>
<dbReference type="EMBL" id="SWFS01000289">
    <property type="protein sequence ID" value="KAA8911269.1"/>
    <property type="molecule type" value="Genomic_DNA"/>
</dbReference>
<evidence type="ECO:0000256" key="9">
    <source>
        <dbReference type="PIRSR" id="PIRSR600269-50"/>
    </source>
</evidence>
<evidence type="ECO:0000259" key="12">
    <source>
        <dbReference type="Pfam" id="PF01179"/>
    </source>
</evidence>
<evidence type="ECO:0000313" key="14">
    <source>
        <dbReference type="Proteomes" id="UP000761534"/>
    </source>
</evidence>
<dbReference type="PROSITE" id="PS01164">
    <property type="entry name" value="COPPER_AMINE_OXID_1"/>
    <property type="match status" value="1"/>
</dbReference>
<reference evidence="13" key="1">
    <citation type="journal article" date="2019" name="G3 (Bethesda)">
        <title>Genome Assemblies of Two Rare Opportunistic Yeast Pathogens: Diutina rugosa (syn. Candida rugosa) and Trichomonascus ciferrii (syn. Candida ciferrii).</title>
        <authorList>
            <person name="Mixao V."/>
            <person name="Saus E."/>
            <person name="Hansen A.P."/>
            <person name="Lass-Florl C."/>
            <person name="Gabaldon T."/>
        </authorList>
    </citation>
    <scope>NUCLEOTIDE SEQUENCE</scope>
    <source>
        <strain evidence="13">CBS 4856</strain>
    </source>
</reference>
<proteinExistence type="inferred from homology"/>
<evidence type="ECO:0000313" key="13">
    <source>
        <dbReference type="EMBL" id="KAA8911269.1"/>
    </source>
</evidence>
<evidence type="ECO:0000256" key="7">
    <source>
        <dbReference type="ARBA" id="ARBA00023008"/>
    </source>
</evidence>
<comment type="caution">
    <text evidence="13">The sequence shown here is derived from an EMBL/GenBank/DDBJ whole genome shotgun (WGS) entry which is preliminary data.</text>
</comment>
<feature type="active site" description="Schiff-base intermediate with substrate; via topaquinone" evidence="9">
    <location>
        <position position="405"/>
    </location>
</feature>
<feature type="active site" description="Proton acceptor" evidence="9">
    <location>
        <position position="321"/>
    </location>
</feature>
<dbReference type="GO" id="GO:0005507">
    <property type="term" value="F:copper ion binding"/>
    <property type="evidence" value="ECO:0007669"/>
    <property type="project" value="InterPro"/>
</dbReference>
<dbReference type="SUPFAM" id="SSF49998">
    <property type="entry name" value="Amine oxidase catalytic domain"/>
    <property type="match status" value="1"/>
</dbReference>
<evidence type="ECO:0000256" key="3">
    <source>
        <dbReference type="ARBA" id="ARBA00011738"/>
    </source>
</evidence>
<dbReference type="EC" id="1.4.3.-" evidence="11"/>
<gene>
    <name evidence="13" type="ORF">TRICI_003849</name>
</gene>
<evidence type="ECO:0000256" key="2">
    <source>
        <dbReference type="ARBA" id="ARBA00007983"/>
    </source>
</evidence>
<evidence type="ECO:0000256" key="6">
    <source>
        <dbReference type="ARBA" id="ARBA00023002"/>
    </source>
</evidence>
<dbReference type="InterPro" id="IPR016182">
    <property type="entry name" value="Cu_amine_oxidase_N-reg"/>
</dbReference>
<dbReference type="Gene3D" id="3.10.450.40">
    <property type="match status" value="2"/>
</dbReference>
<accession>A0A642V2R4</accession>
<dbReference type="Proteomes" id="UP000761534">
    <property type="component" value="Unassembled WGS sequence"/>
</dbReference>
<dbReference type="GO" id="GO:0009308">
    <property type="term" value="P:amine metabolic process"/>
    <property type="evidence" value="ECO:0007669"/>
    <property type="project" value="UniProtKB-UniRule"/>
</dbReference>
<dbReference type="InterPro" id="IPR036460">
    <property type="entry name" value="Cu_amine_oxidase_C_sf"/>
</dbReference>
<dbReference type="InterPro" id="IPR000269">
    <property type="entry name" value="Cu_amine_oxidase"/>
</dbReference>
<dbReference type="InterPro" id="IPR049948">
    <property type="entry name" value="Cu_Am_ox_TPQ-bd"/>
</dbReference>
<evidence type="ECO:0000256" key="11">
    <source>
        <dbReference type="RuleBase" id="RU000672"/>
    </source>
</evidence>
<evidence type="ECO:0000256" key="10">
    <source>
        <dbReference type="PIRSR" id="PIRSR600269-51"/>
    </source>
</evidence>
<dbReference type="Pfam" id="PF01179">
    <property type="entry name" value="Cu_amine_oxid"/>
    <property type="match status" value="1"/>
</dbReference>
<dbReference type="GO" id="GO:0008131">
    <property type="term" value="F:primary methylamine oxidase activity"/>
    <property type="evidence" value="ECO:0007669"/>
    <property type="project" value="InterPro"/>
</dbReference>
<organism evidence="13 14">
    <name type="scientific">Trichomonascus ciferrii</name>
    <dbReference type="NCBI Taxonomy" id="44093"/>
    <lineage>
        <taxon>Eukaryota</taxon>
        <taxon>Fungi</taxon>
        <taxon>Dikarya</taxon>
        <taxon>Ascomycota</taxon>
        <taxon>Saccharomycotina</taxon>
        <taxon>Dipodascomycetes</taxon>
        <taxon>Dipodascales</taxon>
        <taxon>Trichomonascaceae</taxon>
        <taxon>Trichomonascus</taxon>
        <taxon>Trichomonascus ciferrii complex</taxon>
    </lineage>
</organism>
<feature type="domain" description="Copper amine oxidase catalytic" evidence="12">
    <location>
        <begin position="248"/>
        <end position="647"/>
    </location>
</feature>
<evidence type="ECO:0000256" key="1">
    <source>
        <dbReference type="ARBA" id="ARBA00001935"/>
    </source>
</evidence>
<keyword evidence="7 11" id="KW-0186">Copper</keyword>
<keyword evidence="8" id="KW-1015">Disulfide bond</keyword>
<keyword evidence="6 11" id="KW-0560">Oxidoreductase</keyword>
<dbReference type="OrthoDB" id="5379943at2759"/>
<keyword evidence="4 11" id="KW-0479">Metal-binding</keyword>
<keyword evidence="5 9" id="KW-0801">TPQ</keyword>
<evidence type="ECO:0000256" key="5">
    <source>
        <dbReference type="ARBA" id="ARBA00022772"/>
    </source>
</evidence>
<comment type="subunit">
    <text evidence="3">Homodimer.</text>
</comment>
<comment type="PTM">
    <text evidence="10 11">Topaquinone (TPQ) is generated by copper-dependent autoxidation of a specific tyrosyl residue.</text>
</comment>
<dbReference type="GO" id="GO:0048038">
    <property type="term" value="F:quinone binding"/>
    <property type="evidence" value="ECO:0007669"/>
    <property type="project" value="InterPro"/>
</dbReference>